<name>A0A8J5FNY4_ZINOF</name>
<dbReference type="GO" id="GO:0003824">
    <property type="term" value="F:catalytic activity"/>
    <property type="evidence" value="ECO:0007669"/>
    <property type="project" value="InterPro"/>
</dbReference>
<comment type="similarity">
    <text evidence="1">Belongs to the Whirly family.</text>
</comment>
<dbReference type="SUPFAM" id="SSF53474">
    <property type="entry name" value="alpha/beta-Hydrolases"/>
    <property type="match status" value="1"/>
</dbReference>
<dbReference type="InterPro" id="IPR029058">
    <property type="entry name" value="AB_hydrolase_fold"/>
</dbReference>
<dbReference type="InterPro" id="IPR013742">
    <property type="entry name" value="Whirly"/>
</dbReference>
<dbReference type="InterPro" id="IPR000073">
    <property type="entry name" value="AB_hydrolase_1"/>
</dbReference>
<dbReference type="SUPFAM" id="SSF54447">
    <property type="entry name" value="ssDNA-binding transcriptional regulator domain"/>
    <property type="match status" value="1"/>
</dbReference>
<dbReference type="GO" id="GO:0006355">
    <property type="term" value="P:regulation of DNA-templated transcription"/>
    <property type="evidence" value="ECO:0007669"/>
    <property type="project" value="InterPro"/>
</dbReference>
<dbReference type="Pfam" id="PF00561">
    <property type="entry name" value="Abhydrolase_1"/>
    <property type="match status" value="1"/>
</dbReference>
<dbReference type="Gene3D" id="3.40.50.1820">
    <property type="entry name" value="alpha/beta hydrolase"/>
    <property type="match status" value="1"/>
</dbReference>
<evidence type="ECO:0000313" key="4">
    <source>
        <dbReference type="EMBL" id="KAG6490958.1"/>
    </source>
</evidence>
<protein>
    <recommendedName>
        <fullName evidence="3">AB hydrolase-1 domain-containing protein</fullName>
    </recommendedName>
</protein>
<dbReference type="PANTHER" id="PTHR31745">
    <property type="entry name" value="SINGLE-STRANDED DNA-BINDING PROTEIN WHY2, MITOCHONDRIAL"/>
    <property type="match status" value="1"/>
</dbReference>
<dbReference type="InterPro" id="IPR000639">
    <property type="entry name" value="Epox_hydrolase-like"/>
</dbReference>
<comment type="caution">
    <text evidence="4">The sequence shown here is derived from an EMBL/GenBank/DDBJ whole genome shotgun (WGS) entry which is preliminary data.</text>
</comment>
<dbReference type="Gene3D" id="2.30.31.10">
    <property type="entry name" value="Transcriptional Coactivator Pc4, Chain A"/>
    <property type="match status" value="1"/>
</dbReference>
<proteinExistence type="inferred from homology"/>
<dbReference type="Proteomes" id="UP000734854">
    <property type="component" value="Unassembled WGS sequence"/>
</dbReference>
<accession>A0A8J5FNY4</accession>
<organism evidence="4 5">
    <name type="scientific">Zingiber officinale</name>
    <name type="common">Ginger</name>
    <name type="synonym">Amomum zingiber</name>
    <dbReference type="NCBI Taxonomy" id="94328"/>
    <lineage>
        <taxon>Eukaryota</taxon>
        <taxon>Viridiplantae</taxon>
        <taxon>Streptophyta</taxon>
        <taxon>Embryophyta</taxon>
        <taxon>Tracheophyta</taxon>
        <taxon>Spermatophyta</taxon>
        <taxon>Magnoliopsida</taxon>
        <taxon>Liliopsida</taxon>
        <taxon>Zingiberales</taxon>
        <taxon>Zingiberaceae</taxon>
        <taxon>Zingiber</taxon>
    </lineage>
</organism>
<keyword evidence="2" id="KW-0809">Transit peptide</keyword>
<dbReference type="AlphaFoldDB" id="A0A8J5FNY4"/>
<feature type="domain" description="AB hydrolase-1" evidence="3">
    <location>
        <begin position="210"/>
        <end position="274"/>
    </location>
</feature>
<dbReference type="Pfam" id="PF08536">
    <property type="entry name" value="Whirly"/>
    <property type="match status" value="1"/>
</dbReference>
<dbReference type="InterPro" id="IPR009044">
    <property type="entry name" value="ssDNA-bd_transcriptional_reg"/>
</dbReference>
<sequence length="334" mass="36690">MALSSLSRFLVSRNLGRTADVKVSLWLSSKCGISTSGPDLATDARSTSFKRFADYTIFKGKAAMALSPILPTFREVNSSKYCKRGCVMMTFWPAIATKKYDWNRKQVFALSPTEAGNLISLGPEESCEFFHDPSKNSSLEGQVNKSLKLSPTGNDQGYFLNLMVTNKIKGTNERFSVPVTKAEFAVIRTILTVEANRIQNHLVEKGEGLPVLLLHGFLELWYSWRHQILGLIVCGFHVLALDLRGYDNSSEPPDAASYPIFHVVGDLVTLLDTLARPQHCAGGETNYPREKIYTAAYLGLVPVGDIPAAPNCIKSTQAGVWDTARSCFGVGNVT</sequence>
<dbReference type="EMBL" id="JACMSC010000014">
    <property type="protein sequence ID" value="KAG6490958.1"/>
    <property type="molecule type" value="Genomic_DNA"/>
</dbReference>
<evidence type="ECO:0000256" key="2">
    <source>
        <dbReference type="ARBA" id="ARBA00022946"/>
    </source>
</evidence>
<reference evidence="4 5" key="1">
    <citation type="submission" date="2020-08" db="EMBL/GenBank/DDBJ databases">
        <title>Plant Genome Project.</title>
        <authorList>
            <person name="Zhang R.-G."/>
        </authorList>
    </citation>
    <scope>NUCLEOTIDE SEQUENCE [LARGE SCALE GENOMIC DNA]</scope>
    <source>
        <tissue evidence="4">Rhizome</tissue>
    </source>
</reference>
<dbReference type="PRINTS" id="PR00412">
    <property type="entry name" value="EPOXHYDRLASE"/>
</dbReference>
<gene>
    <name evidence="4" type="ORF">ZIOFF_052290</name>
</gene>
<evidence type="ECO:0000259" key="3">
    <source>
        <dbReference type="Pfam" id="PF00561"/>
    </source>
</evidence>
<evidence type="ECO:0000256" key="1">
    <source>
        <dbReference type="ARBA" id="ARBA00006061"/>
    </source>
</evidence>
<dbReference type="GO" id="GO:0003697">
    <property type="term" value="F:single-stranded DNA binding"/>
    <property type="evidence" value="ECO:0007669"/>
    <property type="project" value="InterPro"/>
</dbReference>
<keyword evidence="5" id="KW-1185">Reference proteome</keyword>
<dbReference type="GO" id="GO:0006952">
    <property type="term" value="P:defense response"/>
    <property type="evidence" value="ECO:0007669"/>
    <property type="project" value="InterPro"/>
</dbReference>
<dbReference type="PANTHER" id="PTHR31745:SF1">
    <property type="entry name" value="SINGLE-STRANDED DNA-BINDING PROTEIN WHY2, MITOCHONDRIAL"/>
    <property type="match status" value="1"/>
</dbReference>
<evidence type="ECO:0000313" key="5">
    <source>
        <dbReference type="Proteomes" id="UP000734854"/>
    </source>
</evidence>